<protein>
    <submittedName>
        <fullName evidence="2">Uncharacterized protein</fullName>
    </submittedName>
</protein>
<keyword evidence="1" id="KW-0732">Signal</keyword>
<evidence type="ECO:0000313" key="3">
    <source>
        <dbReference type="Proteomes" id="UP000198588"/>
    </source>
</evidence>
<feature type="signal peptide" evidence="1">
    <location>
        <begin position="1"/>
        <end position="24"/>
    </location>
</feature>
<sequence>MTNTKITMLTAVLLLGSFMGATQAATLKAAPVKPSAPGVITAPSGGATEDHYCKNGHAKFANCSADFIAACKKIGGTMSDVQGWGGRTCFTPS</sequence>
<dbReference type="OrthoDB" id="8081864at2"/>
<accession>A0A1G5YZ33</accession>
<proteinExistence type="predicted"/>
<dbReference type="AlphaFoldDB" id="A0A1G5YZ33"/>
<evidence type="ECO:0000313" key="2">
    <source>
        <dbReference type="EMBL" id="SDA87694.1"/>
    </source>
</evidence>
<reference evidence="2 3" key="1">
    <citation type="submission" date="2016-10" db="EMBL/GenBank/DDBJ databases">
        <authorList>
            <person name="de Groot N.N."/>
        </authorList>
    </citation>
    <scope>NUCLEOTIDE SEQUENCE [LARGE SCALE GENOMIC DNA]</scope>
    <source>
        <strain evidence="2 3">CGMCC 1.12097</strain>
    </source>
</reference>
<dbReference type="RefSeq" id="WP_091580909.1">
    <property type="nucleotide sequence ID" value="NZ_FMXM01000012.1"/>
</dbReference>
<name>A0A1G5YZ33_9HYPH</name>
<dbReference type="Proteomes" id="UP000198588">
    <property type="component" value="Unassembled WGS sequence"/>
</dbReference>
<dbReference type="EMBL" id="FMXM01000012">
    <property type="protein sequence ID" value="SDA87694.1"/>
    <property type="molecule type" value="Genomic_DNA"/>
</dbReference>
<feature type="chain" id="PRO_5011620162" evidence="1">
    <location>
        <begin position="25"/>
        <end position="93"/>
    </location>
</feature>
<evidence type="ECO:0000256" key="1">
    <source>
        <dbReference type="SAM" id="SignalP"/>
    </source>
</evidence>
<gene>
    <name evidence="2" type="ORF">SAMN02927914_03949</name>
</gene>
<organism evidence="2 3">
    <name type="scientific">Mesorhizobium qingshengii</name>
    <dbReference type="NCBI Taxonomy" id="1165689"/>
    <lineage>
        <taxon>Bacteria</taxon>
        <taxon>Pseudomonadati</taxon>
        <taxon>Pseudomonadota</taxon>
        <taxon>Alphaproteobacteria</taxon>
        <taxon>Hyphomicrobiales</taxon>
        <taxon>Phyllobacteriaceae</taxon>
        <taxon>Mesorhizobium</taxon>
    </lineage>
</organism>